<dbReference type="AlphaFoldDB" id="A0A9P7YT03"/>
<feature type="region of interest" description="Disordered" evidence="2">
    <location>
        <begin position="70"/>
        <end position="100"/>
    </location>
</feature>
<proteinExistence type="predicted"/>
<name>A0A9P7YT03_9HELO</name>
<dbReference type="CDD" id="cd00067">
    <property type="entry name" value="GAL4"/>
    <property type="match status" value="1"/>
</dbReference>
<evidence type="ECO:0000313" key="4">
    <source>
        <dbReference type="Proteomes" id="UP000824998"/>
    </source>
</evidence>
<gene>
    <name evidence="3" type="ORF">BJ875DRAFT_366873</name>
</gene>
<comment type="caution">
    <text evidence="3">The sequence shown here is derived from an EMBL/GenBank/DDBJ whole genome shotgun (WGS) entry which is preliminary data.</text>
</comment>
<evidence type="ECO:0008006" key="5">
    <source>
        <dbReference type="Google" id="ProtNLM"/>
    </source>
</evidence>
<evidence type="ECO:0000256" key="1">
    <source>
        <dbReference type="ARBA" id="ARBA00023242"/>
    </source>
</evidence>
<sequence>MGRKPNAMILRHFHRNEKLSDNSNRYAHTCKHCGTRFPKGRADALVNHTLKKCPSMTIDARRRAVLEHSGLPDDGTYHVQDELQNDGSEPNGMHDGGNNWTGLQLLAEVSRREFKPNANNSQLNAARPLRVQEHYSLDNPPVSYVQRTSREKKCFGNHSSLQPGPYAISRSSSPNFSMAARATSVAQAAAAGFAPNMVDPENLDPEILRDDSSMIPNTAMGPADQLFAQQMQNADVEMADHHVNSDEHSSPWPMGNDHADDNDNDMYQEAPRTIQPSIERPSPVGYPQQESNFRPLAILPAGASMTTQFSAEPGDGQRHANRKSRNNFTDLRRLEVQGVRKKGACIRCRILKKPCDAGDPCKACASVDCARIWKNECSRERLAKELDMFSASLHMILMRIKLEAQQPTADWTSVNIQIEASHHPDVGIFALLKVANEGQVKVDSNVDPSLNDVAGGGIVHVLVQTPNTLDDRIEKYASQMTEIFIQREPSDFMKTTLTIATETLQAKNDILLQQALDLWVMVHILVDHEVRWVFTRRTDSKGPAGSVPGVSERSWRLINAQLSSAVEKKAAALAKEVLNGIEGRLLKPEGKRSFVLFLIGLLVCNCLEKTTWFFNSYQQVPLLEDWPLGKEPKVYAEQGEKVTNMISMLLRMKYIPPTVGTDNNGYIQSTYSENATQFFERERLLHARDNAEFNPLDSRCFELRFCSRLLLNEGPAKTPRQYPNPLTKPSPSNQASPSNQTSSPSQPNRAPPEIPWAP</sequence>
<dbReference type="GO" id="GO:0008270">
    <property type="term" value="F:zinc ion binding"/>
    <property type="evidence" value="ECO:0007669"/>
    <property type="project" value="InterPro"/>
</dbReference>
<evidence type="ECO:0000256" key="2">
    <source>
        <dbReference type="SAM" id="MobiDB-lite"/>
    </source>
</evidence>
<feature type="region of interest" description="Disordered" evidence="2">
    <location>
        <begin position="714"/>
        <end position="758"/>
    </location>
</feature>
<keyword evidence="1" id="KW-0539">Nucleus</keyword>
<accession>A0A9P7YT03</accession>
<organism evidence="3 4">
    <name type="scientific">Amylocarpus encephaloides</name>
    <dbReference type="NCBI Taxonomy" id="45428"/>
    <lineage>
        <taxon>Eukaryota</taxon>
        <taxon>Fungi</taxon>
        <taxon>Dikarya</taxon>
        <taxon>Ascomycota</taxon>
        <taxon>Pezizomycotina</taxon>
        <taxon>Leotiomycetes</taxon>
        <taxon>Helotiales</taxon>
        <taxon>Helotiales incertae sedis</taxon>
        <taxon>Amylocarpus</taxon>
    </lineage>
</organism>
<reference evidence="3" key="1">
    <citation type="journal article" date="2021" name="IMA Fungus">
        <title>Genomic characterization of three marine fungi, including Emericellopsis atlantica sp. nov. with signatures of a generalist lifestyle and marine biomass degradation.</title>
        <authorList>
            <person name="Hagestad O.C."/>
            <person name="Hou L."/>
            <person name="Andersen J.H."/>
            <person name="Hansen E.H."/>
            <person name="Altermark B."/>
            <person name="Li C."/>
            <person name="Kuhnert E."/>
            <person name="Cox R.J."/>
            <person name="Crous P.W."/>
            <person name="Spatafora J.W."/>
            <person name="Lail K."/>
            <person name="Amirebrahimi M."/>
            <person name="Lipzen A."/>
            <person name="Pangilinan J."/>
            <person name="Andreopoulos W."/>
            <person name="Hayes R.D."/>
            <person name="Ng V."/>
            <person name="Grigoriev I.V."/>
            <person name="Jackson S.A."/>
            <person name="Sutton T.D.S."/>
            <person name="Dobson A.D.W."/>
            <person name="Rama T."/>
        </authorList>
    </citation>
    <scope>NUCLEOTIDE SEQUENCE</scope>
    <source>
        <strain evidence="3">TRa018bII</strain>
    </source>
</reference>
<feature type="compositionally biased region" description="Low complexity" evidence="2">
    <location>
        <begin position="729"/>
        <end position="748"/>
    </location>
</feature>
<dbReference type="InterPro" id="IPR052973">
    <property type="entry name" value="Fungal_sec-metab_reg_TF"/>
</dbReference>
<dbReference type="OrthoDB" id="5417895at2759"/>
<dbReference type="PANTHER" id="PTHR35392">
    <property type="entry name" value="ZN(II)2CYS6 TRANSCRIPTION FACTOR (EUROFUNG)-RELATED-RELATED"/>
    <property type="match status" value="1"/>
</dbReference>
<evidence type="ECO:0000313" key="3">
    <source>
        <dbReference type="EMBL" id="KAG9238877.1"/>
    </source>
</evidence>
<feature type="compositionally biased region" description="Pro residues" evidence="2">
    <location>
        <begin position="749"/>
        <end position="758"/>
    </location>
</feature>
<dbReference type="EMBL" id="MU251364">
    <property type="protein sequence ID" value="KAG9238877.1"/>
    <property type="molecule type" value="Genomic_DNA"/>
</dbReference>
<dbReference type="InterPro" id="IPR001138">
    <property type="entry name" value="Zn2Cys6_DnaBD"/>
</dbReference>
<dbReference type="Proteomes" id="UP000824998">
    <property type="component" value="Unassembled WGS sequence"/>
</dbReference>
<dbReference type="PANTHER" id="PTHR35392:SF2">
    <property type="entry name" value="ZN(II)2CYS6 TRANSCRIPTION FACTOR (EUROFUNG)"/>
    <property type="match status" value="1"/>
</dbReference>
<dbReference type="GO" id="GO:0000981">
    <property type="term" value="F:DNA-binding transcription factor activity, RNA polymerase II-specific"/>
    <property type="evidence" value="ECO:0007669"/>
    <property type="project" value="InterPro"/>
</dbReference>
<keyword evidence="4" id="KW-1185">Reference proteome</keyword>
<protein>
    <recommendedName>
        <fullName evidence="5">Zn(2)-C6 fungal-type domain-containing protein</fullName>
    </recommendedName>
</protein>